<dbReference type="EMBL" id="CP002930">
    <property type="protein sequence ID" value="AFY02646.1"/>
    <property type="molecule type" value="Genomic_DNA"/>
</dbReference>
<dbReference type="STRING" id="1069642.Bdt_2971"/>
<dbReference type="OrthoDB" id="5292483at2"/>
<proteinExistence type="predicted"/>
<dbReference type="InterPro" id="IPR017938">
    <property type="entry name" value="Riboflavin_synthase-like_b-brl"/>
</dbReference>
<dbReference type="GeneID" id="93013900"/>
<dbReference type="PANTHER" id="PTHR21098:SF0">
    <property type="entry name" value="RIBOFLAVIN SYNTHASE"/>
    <property type="match status" value="1"/>
</dbReference>
<dbReference type="CDD" id="cd00402">
    <property type="entry name" value="Riboflavin_synthase_like"/>
    <property type="match status" value="1"/>
</dbReference>
<dbReference type="PANTHER" id="PTHR21098">
    <property type="entry name" value="RIBOFLAVIN SYNTHASE ALPHA CHAIN"/>
    <property type="match status" value="1"/>
</dbReference>
<dbReference type="AlphaFoldDB" id="K7YRY3"/>
<organism evidence="5 6">
    <name type="scientific">Bdellovibrio bacteriovorus str. Tiberius</name>
    <dbReference type="NCBI Taxonomy" id="1069642"/>
    <lineage>
        <taxon>Bacteria</taxon>
        <taxon>Pseudomonadati</taxon>
        <taxon>Bdellovibrionota</taxon>
        <taxon>Bdellovibrionia</taxon>
        <taxon>Bdellovibrionales</taxon>
        <taxon>Pseudobdellovibrionaceae</taxon>
        <taxon>Bdellovibrio</taxon>
    </lineage>
</organism>
<dbReference type="InterPro" id="IPR001783">
    <property type="entry name" value="Lumazine-bd"/>
</dbReference>
<dbReference type="EC" id="2.5.1.9" evidence="2"/>
<dbReference type="KEGG" id="bbat:Bdt_2971"/>
<dbReference type="SUPFAM" id="SSF63380">
    <property type="entry name" value="Riboflavin synthase domain-like"/>
    <property type="match status" value="2"/>
</dbReference>
<dbReference type="GO" id="GO:0004746">
    <property type="term" value="F:riboflavin synthase activity"/>
    <property type="evidence" value="ECO:0007669"/>
    <property type="project" value="UniProtKB-UniRule"/>
</dbReference>
<dbReference type="NCBIfam" id="TIGR00187">
    <property type="entry name" value="ribE"/>
    <property type="match status" value="1"/>
</dbReference>
<dbReference type="Gene3D" id="2.40.30.20">
    <property type="match status" value="2"/>
</dbReference>
<dbReference type="RefSeq" id="WP_011165410.1">
    <property type="nucleotide sequence ID" value="NC_019567.1"/>
</dbReference>
<evidence type="ECO:0000259" key="4">
    <source>
        <dbReference type="PROSITE" id="PS51177"/>
    </source>
</evidence>
<dbReference type="PATRIC" id="fig|1069642.3.peg.2940"/>
<evidence type="ECO:0000256" key="3">
    <source>
        <dbReference type="PROSITE-ProRule" id="PRU00524"/>
    </source>
</evidence>
<dbReference type="Proteomes" id="UP000010074">
    <property type="component" value="Chromosome"/>
</dbReference>
<keyword evidence="1" id="KW-0677">Repeat</keyword>
<evidence type="ECO:0000313" key="6">
    <source>
        <dbReference type="Proteomes" id="UP000010074"/>
    </source>
</evidence>
<dbReference type="InterPro" id="IPR023366">
    <property type="entry name" value="ATP_synth_asu-like_sf"/>
</dbReference>
<protein>
    <recommendedName>
        <fullName evidence="2">Riboflavin synthase</fullName>
        <ecNumber evidence="2">2.5.1.9</ecNumber>
    </recommendedName>
</protein>
<feature type="repeat" description="Lumazine-binding" evidence="3">
    <location>
        <begin position="98"/>
        <end position="194"/>
    </location>
</feature>
<dbReference type="HOGENOM" id="CLU_034388_2_0_7"/>
<dbReference type="PROSITE" id="PS51177">
    <property type="entry name" value="LUMAZINE_BIND"/>
    <property type="match status" value="2"/>
</dbReference>
<feature type="repeat" description="Lumazine-binding" evidence="3">
    <location>
        <begin position="1"/>
        <end position="97"/>
    </location>
</feature>
<feature type="domain" description="Lumazine-binding" evidence="4">
    <location>
        <begin position="98"/>
        <end position="194"/>
    </location>
</feature>
<dbReference type="PIRSF" id="PIRSF000498">
    <property type="entry name" value="Riboflavin_syn_A"/>
    <property type="match status" value="1"/>
</dbReference>
<feature type="domain" description="Lumazine-binding" evidence="4">
    <location>
        <begin position="1"/>
        <end position="97"/>
    </location>
</feature>
<reference evidence="5 6" key="1">
    <citation type="journal article" date="2012" name="BMC Genomics">
        <title>Genome analysis of a simultaneously predatory and prey-independent, novel Bdellovibrio bacteriovorus from the River Tiber, supports in silico predictions of both ancient and recent lateral gene transfer from diverse bacteria.</title>
        <authorList>
            <person name="Hobley L."/>
            <person name="Lerner T.R."/>
            <person name="Williams L.E."/>
            <person name="Lambert C."/>
            <person name="Till R."/>
            <person name="Milner D.S."/>
            <person name="Basford S.M."/>
            <person name="Capeness M.J."/>
            <person name="Fenton A.K."/>
            <person name="Atterbury R.J."/>
            <person name="Harris M.A."/>
            <person name="Sockett R.E."/>
        </authorList>
    </citation>
    <scope>NUCLEOTIDE SEQUENCE [LARGE SCALE GENOMIC DNA]</scope>
    <source>
        <strain evidence="5 6">Tiberius</strain>
    </source>
</reference>
<dbReference type="NCBIfam" id="NF006767">
    <property type="entry name" value="PRK09289.1"/>
    <property type="match status" value="1"/>
</dbReference>
<gene>
    <name evidence="5" type="primary">ribB</name>
    <name evidence="5" type="ORF">Bdt_2971</name>
</gene>
<dbReference type="Pfam" id="PF00677">
    <property type="entry name" value="Lum_binding"/>
    <property type="match status" value="2"/>
</dbReference>
<accession>K7YRY3</accession>
<evidence type="ECO:0000256" key="1">
    <source>
        <dbReference type="ARBA" id="ARBA00022737"/>
    </source>
</evidence>
<name>K7YRY3_BDEBC</name>
<sequence length="199" mass="21954">MFSGIVESVMPIESSEELTNAYRIKIKKPSEFNDIKLGDSIACDGACLTVEAFDDQTMTFALAAETIKVLEWNPQSWLGKQVNLERSLRFGDRIHGHLVTGHVDSLGTVTRADLEGESFFLDVNVAETILPYVWKKGSVTLNGVSLTVNELQGSVVSVCLIPETLKRTNLGLLKPGSRINVEPDYMARAIQRSLEVRKG</sequence>
<evidence type="ECO:0000256" key="2">
    <source>
        <dbReference type="NCBIfam" id="TIGR00187"/>
    </source>
</evidence>
<dbReference type="GO" id="GO:0009231">
    <property type="term" value="P:riboflavin biosynthetic process"/>
    <property type="evidence" value="ECO:0007669"/>
    <property type="project" value="TreeGrafter"/>
</dbReference>
<dbReference type="InterPro" id="IPR026017">
    <property type="entry name" value="Lumazine-bd_dom"/>
</dbReference>
<evidence type="ECO:0000313" key="5">
    <source>
        <dbReference type="EMBL" id="AFY02646.1"/>
    </source>
</evidence>